<dbReference type="SUPFAM" id="SSF54909">
    <property type="entry name" value="Dimeric alpha+beta barrel"/>
    <property type="match status" value="1"/>
</dbReference>
<evidence type="ECO:0000259" key="1">
    <source>
        <dbReference type="PROSITE" id="PS51725"/>
    </source>
</evidence>
<evidence type="ECO:0000313" key="2">
    <source>
        <dbReference type="EMBL" id="GAA1825980.1"/>
    </source>
</evidence>
<dbReference type="RefSeq" id="WP_157428989.1">
    <property type="nucleotide sequence ID" value="NZ_BAAANK010000002.1"/>
</dbReference>
<proteinExistence type="predicted"/>
<accession>A0ABP4YNZ4</accession>
<gene>
    <name evidence="2" type="ORF">GCM10009750_06540</name>
</gene>
<sequence length="120" mass="12701">MTGPREADASGAVVWLMAEFTALTGREEEVERLLLALADEVRREPGCLEFQPHRVVAPPAGVDVAAGPAPVGTRFVVVEAYRDREAFTAHLAAPYGAVFNGALGPLIVEDGSVLTFLARG</sequence>
<name>A0ABP4YNZ4_9MICO</name>
<dbReference type="PROSITE" id="PS51725">
    <property type="entry name" value="ABM"/>
    <property type="match status" value="1"/>
</dbReference>
<dbReference type="InterPro" id="IPR011008">
    <property type="entry name" value="Dimeric_a/b-barrel"/>
</dbReference>
<comment type="caution">
    <text evidence="2">The sequence shown here is derived from an EMBL/GenBank/DDBJ whole genome shotgun (WGS) entry which is preliminary data.</text>
</comment>
<evidence type="ECO:0000313" key="3">
    <source>
        <dbReference type="Proteomes" id="UP001501746"/>
    </source>
</evidence>
<protein>
    <recommendedName>
        <fullName evidence="1">ABM domain-containing protein</fullName>
    </recommendedName>
</protein>
<dbReference type="Gene3D" id="3.30.70.100">
    <property type="match status" value="1"/>
</dbReference>
<keyword evidence="3" id="KW-1185">Reference proteome</keyword>
<feature type="domain" description="ABM" evidence="1">
    <location>
        <begin position="14"/>
        <end position="116"/>
    </location>
</feature>
<dbReference type="EMBL" id="BAAANK010000002">
    <property type="protein sequence ID" value="GAA1825980.1"/>
    <property type="molecule type" value="Genomic_DNA"/>
</dbReference>
<dbReference type="Proteomes" id="UP001501746">
    <property type="component" value="Unassembled WGS sequence"/>
</dbReference>
<dbReference type="InterPro" id="IPR007138">
    <property type="entry name" value="ABM_dom"/>
</dbReference>
<reference evidence="3" key="1">
    <citation type="journal article" date="2019" name="Int. J. Syst. Evol. Microbiol.">
        <title>The Global Catalogue of Microorganisms (GCM) 10K type strain sequencing project: providing services to taxonomists for standard genome sequencing and annotation.</title>
        <authorList>
            <consortium name="The Broad Institute Genomics Platform"/>
            <consortium name="The Broad Institute Genome Sequencing Center for Infectious Disease"/>
            <person name="Wu L."/>
            <person name="Ma J."/>
        </authorList>
    </citation>
    <scope>NUCLEOTIDE SEQUENCE [LARGE SCALE GENOMIC DNA]</scope>
    <source>
        <strain evidence="3">JCM 14323</strain>
    </source>
</reference>
<organism evidence="2 3">
    <name type="scientific">Agromyces salentinus</name>
    <dbReference type="NCBI Taxonomy" id="269421"/>
    <lineage>
        <taxon>Bacteria</taxon>
        <taxon>Bacillati</taxon>
        <taxon>Actinomycetota</taxon>
        <taxon>Actinomycetes</taxon>
        <taxon>Micrococcales</taxon>
        <taxon>Microbacteriaceae</taxon>
        <taxon>Agromyces</taxon>
    </lineage>
</organism>
<dbReference type="Pfam" id="PF03992">
    <property type="entry name" value="ABM"/>
    <property type="match status" value="1"/>
</dbReference>